<comment type="caution">
    <text evidence="2">The sequence shown here is derived from an EMBL/GenBank/DDBJ whole genome shotgun (WGS) entry which is preliminary data.</text>
</comment>
<keyword evidence="3" id="KW-1185">Reference proteome</keyword>
<dbReference type="GO" id="GO:0000030">
    <property type="term" value="F:mannosyltransferase activity"/>
    <property type="evidence" value="ECO:0007669"/>
    <property type="project" value="TreeGrafter"/>
</dbReference>
<dbReference type="Proteomes" id="UP001217918">
    <property type="component" value="Unassembled WGS sequence"/>
</dbReference>
<reference evidence="2" key="1">
    <citation type="journal article" date="2023" name="Mol. Plant Microbe Interact.">
        <title>Elucidating the Obligate Nature and Biological Capacity of an Invasive Fungal Corn Pathogen.</title>
        <authorList>
            <person name="MacCready J.S."/>
            <person name="Roggenkamp E.M."/>
            <person name="Gdanetz K."/>
            <person name="Chilvers M.I."/>
        </authorList>
    </citation>
    <scope>NUCLEOTIDE SEQUENCE</scope>
    <source>
        <strain evidence="2">PM02</strain>
    </source>
</reference>
<keyword evidence="1" id="KW-0732">Signal</keyword>
<dbReference type="PANTHER" id="PTHR28022:SF1">
    <property type="entry name" value="GPI MANNOSYLTRANSFERASE 2 SUBUNIT PGA1"/>
    <property type="match status" value="1"/>
</dbReference>
<feature type="chain" id="PRO_5042286518" evidence="1">
    <location>
        <begin position="26"/>
        <end position="266"/>
    </location>
</feature>
<dbReference type="GO" id="GO:0031501">
    <property type="term" value="C:mannosyltransferase complex"/>
    <property type="evidence" value="ECO:0007669"/>
    <property type="project" value="TreeGrafter"/>
</dbReference>
<organism evidence="2 3">
    <name type="scientific">Phyllachora maydis</name>
    <dbReference type="NCBI Taxonomy" id="1825666"/>
    <lineage>
        <taxon>Eukaryota</taxon>
        <taxon>Fungi</taxon>
        <taxon>Dikarya</taxon>
        <taxon>Ascomycota</taxon>
        <taxon>Pezizomycotina</taxon>
        <taxon>Sordariomycetes</taxon>
        <taxon>Sordariomycetidae</taxon>
        <taxon>Phyllachorales</taxon>
        <taxon>Phyllachoraceae</taxon>
        <taxon>Phyllachora</taxon>
    </lineage>
</organism>
<proteinExistence type="predicted"/>
<dbReference type="EMBL" id="JAQQPM010000005">
    <property type="protein sequence ID" value="KAK2071955.1"/>
    <property type="molecule type" value="Genomic_DNA"/>
</dbReference>
<dbReference type="Pfam" id="PF10333">
    <property type="entry name" value="Pga1"/>
    <property type="match status" value="1"/>
</dbReference>
<gene>
    <name evidence="2" type="ORF">P8C59_006336</name>
</gene>
<protein>
    <submittedName>
        <fullName evidence="2">Uncharacterized protein</fullName>
    </submittedName>
</protein>
<dbReference type="GO" id="GO:0006506">
    <property type="term" value="P:GPI anchor biosynthetic process"/>
    <property type="evidence" value="ECO:0007669"/>
    <property type="project" value="TreeGrafter"/>
</dbReference>
<evidence type="ECO:0000313" key="3">
    <source>
        <dbReference type="Proteomes" id="UP001217918"/>
    </source>
</evidence>
<dbReference type="GO" id="GO:0005789">
    <property type="term" value="C:endoplasmic reticulum membrane"/>
    <property type="evidence" value="ECO:0007669"/>
    <property type="project" value="TreeGrafter"/>
</dbReference>
<feature type="signal peptide" evidence="1">
    <location>
        <begin position="1"/>
        <end position="25"/>
    </location>
</feature>
<accession>A0AAD9MEF4</accession>
<dbReference type="AlphaFoldDB" id="A0AAD9MEF4"/>
<name>A0AAD9MEF4_9PEZI</name>
<dbReference type="InterPro" id="IPR019433">
    <property type="entry name" value="GPI_ManTrfase_II_coact_Pga1"/>
</dbReference>
<evidence type="ECO:0000313" key="2">
    <source>
        <dbReference type="EMBL" id="KAK2071955.1"/>
    </source>
</evidence>
<dbReference type="PANTHER" id="PTHR28022">
    <property type="entry name" value="GPI MANNOSYLTRANSFERASE 2 SUBUNIT PGA1"/>
    <property type="match status" value="1"/>
</dbReference>
<sequence length="266" mass="29100">MVFSAWPCILPAILFFHSSAVPVLANTEKVIFRGPETVNIPPQKPSLQDLHIDTLTPTPTLTRTTTNTNTNTNIAGRWRGKVAWFLLDGLREDQRYEVRLCWPATQPTAFTLTTHTLPAVFATEELITSLWEYSLSRFPAHASGHLLDVADDTPPPPPPHEREASILFLRIAAAADYFSTNATLMATPTPVDVDIILDPFLLGVLPRSLAPTAAYVVVVAAVSYLVARHVVLAGLERLVLVRLGAVGLAIGADAGEKKKKKKKKRL</sequence>
<evidence type="ECO:0000256" key="1">
    <source>
        <dbReference type="SAM" id="SignalP"/>
    </source>
</evidence>